<dbReference type="SUPFAM" id="SSF51735">
    <property type="entry name" value="NAD(P)-binding Rossmann-fold domains"/>
    <property type="match status" value="1"/>
</dbReference>
<dbReference type="PANTHER" id="PTHR44196:SF1">
    <property type="entry name" value="DEHYDROGENASE_REDUCTASE SDR FAMILY MEMBER 7B"/>
    <property type="match status" value="1"/>
</dbReference>
<dbReference type="EMBL" id="WERV01000006">
    <property type="protein sequence ID" value="MDV7715593.1"/>
    <property type="molecule type" value="Genomic_DNA"/>
</dbReference>
<accession>A0A6N4A9K3</accession>
<dbReference type="GO" id="GO:0016020">
    <property type="term" value="C:membrane"/>
    <property type="evidence" value="ECO:0007669"/>
    <property type="project" value="TreeGrafter"/>
</dbReference>
<dbReference type="AlphaFoldDB" id="A0A6N4A9K3"/>
<evidence type="ECO:0000256" key="3">
    <source>
        <dbReference type="RuleBase" id="RU000363"/>
    </source>
</evidence>
<dbReference type="PROSITE" id="PS00061">
    <property type="entry name" value="ADH_SHORT"/>
    <property type="match status" value="1"/>
</dbReference>
<dbReference type="Proteomes" id="UP000181728">
    <property type="component" value="Unassembled WGS sequence"/>
</dbReference>
<organism evidence="5 6">
    <name type="scientific">Oenococcus oeni</name>
    <name type="common">Leuconostoc oenos</name>
    <dbReference type="NCBI Taxonomy" id="1247"/>
    <lineage>
        <taxon>Bacteria</taxon>
        <taxon>Bacillati</taxon>
        <taxon>Bacillota</taxon>
        <taxon>Bacilli</taxon>
        <taxon>Lactobacillales</taxon>
        <taxon>Lactobacillaceae</taxon>
        <taxon>Oenococcus</taxon>
    </lineage>
</organism>
<proteinExistence type="inferred from homology"/>
<comment type="similarity">
    <text evidence="1 3">Belongs to the short-chain dehydrogenases/reductases (SDR) family.</text>
</comment>
<dbReference type="PRINTS" id="PR00080">
    <property type="entry name" value="SDRFAMILY"/>
</dbReference>
<comment type="caution">
    <text evidence="5">The sequence shown here is derived from an EMBL/GenBank/DDBJ whole genome shotgun (WGS) entry which is preliminary data.</text>
</comment>
<evidence type="ECO:0000313" key="5">
    <source>
        <dbReference type="EMBL" id="OIM22224.1"/>
    </source>
</evidence>
<dbReference type="InterPro" id="IPR020904">
    <property type="entry name" value="Sc_DH/Rdtase_CS"/>
</dbReference>
<gene>
    <name evidence="5" type="ORF">ATX59_00250</name>
    <name evidence="4" type="ORF">GA838_07530</name>
</gene>
<evidence type="ECO:0000313" key="4">
    <source>
        <dbReference type="EMBL" id="MDV7715593.1"/>
    </source>
</evidence>
<reference evidence="4" key="2">
    <citation type="submission" date="2019-10" db="EMBL/GenBank/DDBJ databases">
        <title>Malate fermentation in French cider.</title>
        <authorList>
            <person name="Cousin F.J."/>
            <person name="Medina Fernandez S."/>
            <person name="Misery B."/>
            <person name="Laplace J.-M."/>
            <person name="Cretenet M."/>
        </authorList>
    </citation>
    <scope>NUCLEOTIDE SEQUENCE</scope>
    <source>
        <strain evidence="4">UCMA15129</strain>
    </source>
</reference>
<keyword evidence="2" id="KW-0560">Oxidoreductase</keyword>
<sequence length="263" mass="29046">MELKNKKIVVTGGTSGIGLAFAKKLAAIGNQIIIGSRSKEKITEVVKYNKNISGHQVDVSNQESVERFYKQAIAEFKNIDIVINSAGIMRHYNLLDERVTPKKLQAEIQTNLVGTINIDKVFLPILRKQTESMIINVSSGLANLSSAAHPMYSASKAGVHMFTDALREQLHFAGEDHVHIVELVPPLVAETNLEKDVNSQNTPLNIKLSDLINEAIKGIEENSIRVDAGMAKEMRKMGQTDPDKNERELAATMIPTYFPNGLK</sequence>
<dbReference type="InterPro" id="IPR036291">
    <property type="entry name" value="NAD(P)-bd_dom_sf"/>
</dbReference>
<dbReference type="GO" id="GO:0016491">
    <property type="term" value="F:oxidoreductase activity"/>
    <property type="evidence" value="ECO:0007669"/>
    <property type="project" value="UniProtKB-KW"/>
</dbReference>
<name>A0A6N4A9K3_OENOE</name>
<dbReference type="CDD" id="cd05370">
    <property type="entry name" value="SDR_c2"/>
    <property type="match status" value="1"/>
</dbReference>
<evidence type="ECO:0000313" key="6">
    <source>
        <dbReference type="Proteomes" id="UP000181728"/>
    </source>
</evidence>
<evidence type="ECO:0000256" key="1">
    <source>
        <dbReference type="ARBA" id="ARBA00006484"/>
    </source>
</evidence>
<dbReference type="Proteomes" id="UP001281024">
    <property type="component" value="Unassembled WGS sequence"/>
</dbReference>
<dbReference type="PANTHER" id="PTHR44196">
    <property type="entry name" value="DEHYDROGENASE/REDUCTASE SDR FAMILY MEMBER 7B"/>
    <property type="match status" value="1"/>
</dbReference>
<evidence type="ECO:0000256" key="2">
    <source>
        <dbReference type="ARBA" id="ARBA00023002"/>
    </source>
</evidence>
<dbReference type="EMBL" id="MLOK01000003">
    <property type="protein sequence ID" value="OIM22224.1"/>
    <property type="molecule type" value="Genomic_DNA"/>
</dbReference>
<dbReference type="RefSeq" id="WP_032811371.1">
    <property type="nucleotide sequence ID" value="NZ_CP136429.1"/>
</dbReference>
<dbReference type="Gene3D" id="3.40.50.720">
    <property type="entry name" value="NAD(P)-binding Rossmann-like Domain"/>
    <property type="match status" value="1"/>
</dbReference>
<dbReference type="InterPro" id="IPR002347">
    <property type="entry name" value="SDR_fam"/>
</dbReference>
<protein>
    <submittedName>
        <fullName evidence="4 5">Oxidoreductase</fullName>
    </submittedName>
</protein>
<dbReference type="PRINTS" id="PR00081">
    <property type="entry name" value="GDHRDH"/>
</dbReference>
<reference evidence="5 6" key="1">
    <citation type="journal article" date="2016" name="BMC Genomics">
        <title>Consensus pan-genome assembly of the specialised wine bacterium Oenococcus oeni.</title>
        <authorList>
            <person name="Sternes P.R."/>
            <person name="Borneman A.R."/>
        </authorList>
    </citation>
    <scope>NUCLEOTIDE SEQUENCE [LARGE SCALE GENOMIC DNA]</scope>
    <source>
        <strain evidence="5 6">AWRIB661</strain>
    </source>
</reference>
<dbReference type="Pfam" id="PF00106">
    <property type="entry name" value="adh_short"/>
    <property type="match status" value="1"/>
</dbReference>